<dbReference type="STRING" id="435880.SAMN04487988_11298"/>
<evidence type="ECO:0008006" key="3">
    <source>
        <dbReference type="Google" id="ProtNLM"/>
    </source>
</evidence>
<reference evidence="2" key="1">
    <citation type="submission" date="2016-10" db="EMBL/GenBank/DDBJ databases">
        <authorList>
            <person name="Varghese N."/>
            <person name="Submissions S."/>
        </authorList>
    </citation>
    <scope>NUCLEOTIDE SEQUENCE [LARGE SCALE GENOMIC DNA]</scope>
    <source>
        <strain evidence="2">DSM 19315</strain>
    </source>
</reference>
<dbReference type="Pfam" id="PF17170">
    <property type="entry name" value="DUF5128"/>
    <property type="match status" value="1"/>
</dbReference>
<evidence type="ECO:0000313" key="2">
    <source>
        <dbReference type="Proteomes" id="UP000199642"/>
    </source>
</evidence>
<name>A0A1I2WJ47_9BACT</name>
<dbReference type="EMBL" id="FOPC01000012">
    <property type="protein sequence ID" value="SFG99591.1"/>
    <property type="molecule type" value="Genomic_DNA"/>
</dbReference>
<protein>
    <recommendedName>
        <fullName evidence="3">6-bladed beta-propeller protein</fullName>
    </recommendedName>
</protein>
<organism evidence="1 2">
    <name type="scientific">Algoriphagus hitonicola</name>
    <dbReference type="NCBI Taxonomy" id="435880"/>
    <lineage>
        <taxon>Bacteria</taxon>
        <taxon>Pseudomonadati</taxon>
        <taxon>Bacteroidota</taxon>
        <taxon>Cytophagia</taxon>
        <taxon>Cytophagales</taxon>
        <taxon>Cyclobacteriaceae</taxon>
        <taxon>Algoriphagus</taxon>
    </lineage>
</organism>
<dbReference type="Proteomes" id="UP000199642">
    <property type="component" value="Unassembled WGS sequence"/>
</dbReference>
<gene>
    <name evidence="1" type="ORF">SAMN04487988_11298</name>
</gene>
<sequence>MSKNLILFLVVLNFSCNRVEKFENSSLEEIEIDLSETIDLRFTDFFDTTLIVPLEVTENSLLGEATKVITTESFIFVLDRHVSESLYIFDYQGKLINFFSGTGNGPEEFLRVTNFYLSKDSDIVFIQDSSLSKILAFNFDGELIFEKKFDFRESFNDMIPYEDGYLILKPSLDNLSIELEYLDQNLDFVETPLEFIENDFLLEAGSKFQFFYPGSDGDLFFKETLSSNLYLLNSGEYQVFSLEFPEDRIFSLSNLPWDDSKPSIHMVKLFQEIRFNNFLNLGDQVLDLGDLVFVNFYEGGRLGLLAFDKVENKARIVSSFKNDMDGVIENLPAIFPTNFQANQMIINLSPTEIYSSIEMRKGINPYQDYLTEILPSLEENPVLFIYRKK</sequence>
<evidence type="ECO:0000313" key="1">
    <source>
        <dbReference type="EMBL" id="SFG99591.1"/>
    </source>
</evidence>
<keyword evidence="2" id="KW-1185">Reference proteome</keyword>
<proteinExistence type="predicted"/>
<accession>A0A1I2WJ47</accession>
<dbReference type="AlphaFoldDB" id="A0A1I2WJ47"/>
<dbReference type="RefSeq" id="WP_177188499.1">
    <property type="nucleotide sequence ID" value="NZ_FOPC01000012.1"/>
</dbReference>